<evidence type="ECO:0000313" key="3">
    <source>
        <dbReference type="Proteomes" id="UP000789901"/>
    </source>
</evidence>
<dbReference type="Proteomes" id="UP000789901">
    <property type="component" value="Unassembled WGS sequence"/>
</dbReference>
<comment type="caution">
    <text evidence="2">The sequence shown here is derived from an EMBL/GenBank/DDBJ whole genome shotgun (WGS) entry which is preliminary data.</text>
</comment>
<protein>
    <submittedName>
        <fullName evidence="2">39475_t:CDS:1</fullName>
    </submittedName>
</protein>
<evidence type="ECO:0000256" key="1">
    <source>
        <dbReference type="SAM" id="MobiDB-lite"/>
    </source>
</evidence>
<organism evidence="2 3">
    <name type="scientific">Gigaspora margarita</name>
    <dbReference type="NCBI Taxonomy" id="4874"/>
    <lineage>
        <taxon>Eukaryota</taxon>
        <taxon>Fungi</taxon>
        <taxon>Fungi incertae sedis</taxon>
        <taxon>Mucoromycota</taxon>
        <taxon>Glomeromycotina</taxon>
        <taxon>Glomeromycetes</taxon>
        <taxon>Diversisporales</taxon>
        <taxon>Gigasporaceae</taxon>
        <taxon>Gigaspora</taxon>
    </lineage>
</organism>
<accession>A0ABN7XLM4</accession>
<gene>
    <name evidence="2" type="ORF">GMARGA_LOCUS44748</name>
</gene>
<dbReference type="EMBL" id="CAJVQB010154542">
    <property type="protein sequence ID" value="CAG8855927.1"/>
    <property type="molecule type" value="Genomic_DNA"/>
</dbReference>
<proteinExistence type="predicted"/>
<reference evidence="2 3" key="1">
    <citation type="submission" date="2021-06" db="EMBL/GenBank/DDBJ databases">
        <authorList>
            <person name="Kallberg Y."/>
            <person name="Tangrot J."/>
            <person name="Rosling A."/>
        </authorList>
    </citation>
    <scope>NUCLEOTIDE SEQUENCE [LARGE SCALE GENOMIC DNA]</scope>
    <source>
        <strain evidence="2 3">120-4 pot B 10/14</strain>
    </source>
</reference>
<feature type="region of interest" description="Disordered" evidence="1">
    <location>
        <begin position="1"/>
        <end position="20"/>
    </location>
</feature>
<feature type="non-terminal residue" evidence="2">
    <location>
        <position position="1"/>
    </location>
</feature>
<evidence type="ECO:0000313" key="2">
    <source>
        <dbReference type="EMBL" id="CAG8855927.1"/>
    </source>
</evidence>
<sequence length="53" mass="6152">KIITIFDSETKATSSKQPKIKSKSNDLHELEIEKRKIIIKERAIVICEKEIDI</sequence>
<name>A0ABN7XLM4_GIGMA</name>
<keyword evidence="3" id="KW-1185">Reference proteome</keyword>